<keyword evidence="2" id="KW-0472">Membrane</keyword>
<dbReference type="EMBL" id="JAAKZX010000174">
    <property type="protein sequence ID" value="NGO47341.1"/>
    <property type="molecule type" value="Genomic_DNA"/>
</dbReference>
<dbReference type="RefSeq" id="WP_165343859.1">
    <property type="nucleotide sequence ID" value="NZ_JAAKZX010000174.1"/>
</dbReference>
<keyword evidence="4" id="KW-1185">Reference proteome</keyword>
<evidence type="ECO:0000256" key="1">
    <source>
        <dbReference type="SAM" id="MobiDB-lite"/>
    </source>
</evidence>
<feature type="transmembrane region" description="Helical" evidence="2">
    <location>
        <begin position="238"/>
        <end position="260"/>
    </location>
</feature>
<feature type="transmembrane region" description="Helical" evidence="2">
    <location>
        <begin position="98"/>
        <end position="117"/>
    </location>
</feature>
<gene>
    <name evidence="3" type="ORF">G6048_36340</name>
</gene>
<feature type="region of interest" description="Disordered" evidence="1">
    <location>
        <begin position="285"/>
        <end position="335"/>
    </location>
</feature>
<protein>
    <recommendedName>
        <fullName evidence="5">Type IV secretion system protein</fullName>
    </recommendedName>
</protein>
<reference evidence="3 4" key="1">
    <citation type="submission" date="2020-02" db="EMBL/GenBank/DDBJ databases">
        <title>Whole-genome analyses of novel actinobacteria.</title>
        <authorList>
            <person name="Sahin N."/>
            <person name="Tokatli A."/>
        </authorList>
    </citation>
    <scope>NUCLEOTIDE SEQUENCE [LARGE SCALE GENOMIC DNA]</scope>
    <source>
        <strain evidence="3 4">YC419</strain>
    </source>
</reference>
<feature type="transmembrane region" description="Helical" evidence="2">
    <location>
        <begin position="67"/>
        <end position="86"/>
    </location>
</feature>
<keyword evidence="2" id="KW-0812">Transmembrane</keyword>
<sequence length="335" mass="34318">MFLAGQGDGCDGGLDLLGMFDDPIGEMIEMVAKIVITGAIGIFKAVGDIDSINTGASDKIGTEVRWIVMYLACGSILVAAVKMALERRGEAGTTALKGIVRVVVVAAAATTLITTFVDLMERYYDHLFDNTLNNLMEGVDCDDSIPDMLLLVIGCLLILAGIVHALLMWVRLGVMIMLMGTLPLAAAASMTDWGGTWWRKHIGWMTAWLLYKPTVALIMYSGAIMVDASEPHESADTQIAGMATLLLSAIALPALMRIIVPATAGIGGDAVGDTVMGGVASGAKSLGDAGGRNQSDGPSGSRGPSGSNGGGTSGGGGGRGSAGSTGASVSETPYS</sequence>
<feature type="transmembrane region" description="Helical" evidence="2">
    <location>
        <begin position="208"/>
        <end position="226"/>
    </location>
</feature>
<keyword evidence="2" id="KW-1133">Transmembrane helix</keyword>
<evidence type="ECO:0000313" key="3">
    <source>
        <dbReference type="EMBL" id="NGO47341.1"/>
    </source>
</evidence>
<organism evidence="3 4">
    <name type="scientific">Streptomyces ureilyticus</name>
    <dbReference type="NCBI Taxonomy" id="1775131"/>
    <lineage>
        <taxon>Bacteria</taxon>
        <taxon>Bacillati</taxon>
        <taxon>Actinomycetota</taxon>
        <taxon>Actinomycetes</taxon>
        <taxon>Kitasatosporales</taxon>
        <taxon>Streptomycetaceae</taxon>
        <taxon>Streptomyces</taxon>
    </lineage>
</organism>
<name>A0ABX0E7D7_9ACTN</name>
<evidence type="ECO:0000313" key="4">
    <source>
        <dbReference type="Proteomes" id="UP001518140"/>
    </source>
</evidence>
<dbReference type="Pfam" id="PF19590">
    <property type="entry name" value="TrbL_3"/>
    <property type="match status" value="1"/>
</dbReference>
<accession>A0ABX0E7D7</accession>
<feature type="compositionally biased region" description="Gly residues" evidence="1">
    <location>
        <begin position="306"/>
        <end position="323"/>
    </location>
</feature>
<dbReference type="InterPro" id="IPR045782">
    <property type="entry name" value="TrbL_3"/>
</dbReference>
<proteinExistence type="predicted"/>
<feature type="transmembrane region" description="Helical" evidence="2">
    <location>
        <begin position="148"/>
        <end position="170"/>
    </location>
</feature>
<comment type="caution">
    <text evidence="3">The sequence shown here is derived from an EMBL/GenBank/DDBJ whole genome shotgun (WGS) entry which is preliminary data.</text>
</comment>
<evidence type="ECO:0008006" key="5">
    <source>
        <dbReference type="Google" id="ProtNLM"/>
    </source>
</evidence>
<dbReference type="Proteomes" id="UP001518140">
    <property type="component" value="Unassembled WGS sequence"/>
</dbReference>
<evidence type="ECO:0000256" key="2">
    <source>
        <dbReference type="SAM" id="Phobius"/>
    </source>
</evidence>
<feature type="non-terminal residue" evidence="3">
    <location>
        <position position="335"/>
    </location>
</feature>